<evidence type="ECO:0000259" key="2">
    <source>
        <dbReference type="Pfam" id="PF01408"/>
    </source>
</evidence>
<keyword evidence="1" id="KW-0560">Oxidoreductase</keyword>
<sequence>MVKQKIRAGIIGGSMNNKWASQTHIPALLKHPDLDITAIGTSRMDSARKSAEDVGAPLAFDDAKKLAASEDVDMVVVSIKVPHHHEAVIAAIQEGKHIFCEWPLGANTAEAAEMTRAAELAGIHHTVGLQARQDFEVQTMKRLVEDGIIGEIVSCHMQVATSGKGGRTDQDTAYLLNRASGANLLTINGGHALDALQYIVGEFRELSAITSSRYNEAMIQETGEIISKDTADQILIHGLLEKGIPVSVHIQGGVNSKFELEIQGKKGILRLSQNPSLGHVQFGNLTLEKLVYDQGNHQSHVLNGFFETIYIAAEPDAGLDFPKEGVTVNVAKAHDVFASDILTGTRLAPDFNHALQLHQLLDRIEESAATGKKIVW</sequence>
<evidence type="ECO:0000313" key="5">
    <source>
        <dbReference type="Proteomes" id="UP000319219"/>
    </source>
</evidence>
<gene>
    <name evidence="4" type="ORF">FKV70_18050</name>
</gene>
<name>A0ABY3B4K4_9BACL</name>
<organism evidence="4 5">
    <name type="scientific">Paenibacillus ottowii</name>
    <dbReference type="NCBI Taxonomy" id="2315729"/>
    <lineage>
        <taxon>Bacteria</taxon>
        <taxon>Bacillati</taxon>
        <taxon>Bacillota</taxon>
        <taxon>Bacilli</taxon>
        <taxon>Bacillales</taxon>
        <taxon>Paenibacillaceae</taxon>
        <taxon>Paenibacillus</taxon>
    </lineage>
</organism>
<dbReference type="PANTHER" id="PTHR43818">
    <property type="entry name" value="BCDNA.GH03377"/>
    <property type="match status" value="1"/>
</dbReference>
<dbReference type="InterPro" id="IPR050463">
    <property type="entry name" value="Gfo/Idh/MocA_oxidrdct_glycsds"/>
</dbReference>
<feature type="domain" description="Gfo/Idh/MocA-like oxidoreductase N-terminal" evidence="2">
    <location>
        <begin position="6"/>
        <end position="124"/>
    </location>
</feature>
<dbReference type="SUPFAM" id="SSF55347">
    <property type="entry name" value="Glyceraldehyde-3-phosphate dehydrogenase-like, C-terminal domain"/>
    <property type="match status" value="1"/>
</dbReference>
<accession>A0ABY3B4K4</accession>
<dbReference type="PANTHER" id="PTHR43818:SF11">
    <property type="entry name" value="BCDNA.GH03377"/>
    <property type="match status" value="1"/>
</dbReference>
<keyword evidence="5" id="KW-1185">Reference proteome</keyword>
<dbReference type="SUPFAM" id="SSF51735">
    <property type="entry name" value="NAD(P)-binding Rossmann-fold domains"/>
    <property type="match status" value="1"/>
</dbReference>
<dbReference type="RefSeq" id="WP_142613721.1">
    <property type="nucleotide sequence ID" value="NZ_VIJZ01000007.1"/>
</dbReference>
<protein>
    <submittedName>
        <fullName evidence="4">Gfo/Idh/MocA family oxidoreductase</fullName>
    </submittedName>
</protein>
<dbReference type="Gene3D" id="3.40.50.720">
    <property type="entry name" value="NAD(P)-binding Rossmann-like Domain"/>
    <property type="match status" value="1"/>
</dbReference>
<feature type="domain" description="Gal80p-like C-terminal" evidence="3">
    <location>
        <begin position="137"/>
        <end position="271"/>
    </location>
</feature>
<reference evidence="4 5" key="1">
    <citation type="submission" date="2019-07" db="EMBL/GenBank/DDBJ databases">
        <title>Paenibacillus ottowii sp. nov. isolated from a fermentation system processing bovine manure.</title>
        <authorList>
            <person name="Velazquez L.F."/>
            <person name="Rajbanshi S."/>
            <person name="Guan S."/>
            <person name="Hinchee M."/>
            <person name="Welsh A."/>
        </authorList>
    </citation>
    <scope>NUCLEOTIDE SEQUENCE [LARGE SCALE GENOMIC DNA]</scope>
    <source>
        <strain evidence="4 5">MS2379</strain>
    </source>
</reference>
<dbReference type="Proteomes" id="UP000319219">
    <property type="component" value="Unassembled WGS sequence"/>
</dbReference>
<dbReference type="Pfam" id="PF22685">
    <property type="entry name" value="Gal80p_C-like"/>
    <property type="match status" value="1"/>
</dbReference>
<dbReference type="InterPro" id="IPR036291">
    <property type="entry name" value="NAD(P)-bd_dom_sf"/>
</dbReference>
<dbReference type="Gene3D" id="3.30.360.10">
    <property type="entry name" value="Dihydrodipicolinate Reductase, domain 2"/>
    <property type="match status" value="1"/>
</dbReference>
<dbReference type="InterPro" id="IPR000683">
    <property type="entry name" value="Gfo/Idh/MocA-like_OxRdtase_N"/>
</dbReference>
<evidence type="ECO:0000259" key="3">
    <source>
        <dbReference type="Pfam" id="PF22685"/>
    </source>
</evidence>
<dbReference type="EMBL" id="VIJZ01000007">
    <property type="protein sequence ID" value="TQR97713.1"/>
    <property type="molecule type" value="Genomic_DNA"/>
</dbReference>
<comment type="caution">
    <text evidence="4">The sequence shown here is derived from an EMBL/GenBank/DDBJ whole genome shotgun (WGS) entry which is preliminary data.</text>
</comment>
<evidence type="ECO:0000256" key="1">
    <source>
        <dbReference type="ARBA" id="ARBA00023002"/>
    </source>
</evidence>
<dbReference type="InterPro" id="IPR055080">
    <property type="entry name" value="Gal80p-like_C"/>
</dbReference>
<evidence type="ECO:0000313" key="4">
    <source>
        <dbReference type="EMBL" id="TQR97713.1"/>
    </source>
</evidence>
<proteinExistence type="predicted"/>
<dbReference type="Pfam" id="PF01408">
    <property type="entry name" value="GFO_IDH_MocA"/>
    <property type="match status" value="1"/>
</dbReference>